<organism evidence="1 2">
    <name type="scientific">Peptoniphilus hominis</name>
    <name type="common">ex Hitch et al. 2025</name>
    <dbReference type="NCBI Taxonomy" id="3133174"/>
    <lineage>
        <taxon>Bacteria</taxon>
        <taxon>Bacillati</taxon>
        <taxon>Bacillota</taxon>
        <taxon>Tissierellia</taxon>
        <taxon>Tissierellales</taxon>
        <taxon>Peptoniphilaceae</taxon>
        <taxon>Peptoniphilus</taxon>
    </lineage>
</organism>
<reference evidence="1 2" key="1">
    <citation type="submission" date="2024-03" db="EMBL/GenBank/DDBJ databases">
        <title>Human intestinal bacterial collection.</title>
        <authorList>
            <person name="Pauvert C."/>
            <person name="Hitch T.C.A."/>
            <person name="Clavel T."/>
        </authorList>
    </citation>
    <scope>NUCLEOTIDE SEQUENCE [LARGE SCALE GENOMIC DNA]</scope>
    <source>
        <strain evidence="1 2">CLA-SR-H025</strain>
    </source>
</reference>
<gene>
    <name evidence="1" type="ORF">WMO19_00865</name>
</gene>
<dbReference type="EMBL" id="JBBMFO010000001">
    <property type="protein sequence ID" value="MEQ2400148.1"/>
    <property type="molecule type" value="Genomic_DNA"/>
</dbReference>
<evidence type="ECO:0000313" key="2">
    <source>
        <dbReference type="Proteomes" id="UP001447979"/>
    </source>
</evidence>
<accession>A0ABV1CBE0</accession>
<proteinExistence type="predicted"/>
<keyword evidence="2" id="KW-1185">Reference proteome</keyword>
<evidence type="ECO:0000313" key="1">
    <source>
        <dbReference type="EMBL" id="MEQ2400148.1"/>
    </source>
</evidence>
<protein>
    <submittedName>
        <fullName evidence="1">Uncharacterized protein</fullName>
    </submittedName>
</protein>
<dbReference type="RefSeq" id="WP_349169823.1">
    <property type="nucleotide sequence ID" value="NZ_JBBMFO010000001.1"/>
</dbReference>
<name>A0ABV1CBE0_9FIRM</name>
<dbReference type="Proteomes" id="UP001447979">
    <property type="component" value="Unassembled WGS sequence"/>
</dbReference>
<sequence length="154" mass="18165">MISIDLVEELKKDLENLFKKEDYVDTYSTKNPDRKLPKINTGWYTQKVDKEDFPYVLISPIQETWNLDVAKVELVLVIGSYSKDLDGWKDTGLIAERIRQHLTRTKYIAQKYEINSDARIEFPDDQPYPITFCAMYVSFNVYNTYNEESGELTW</sequence>
<comment type="caution">
    <text evidence="1">The sequence shown here is derived from an EMBL/GenBank/DDBJ whole genome shotgun (WGS) entry which is preliminary data.</text>
</comment>